<evidence type="ECO:0000256" key="8">
    <source>
        <dbReference type="PIRNR" id="PIRNR000194"/>
    </source>
</evidence>
<evidence type="ECO:0000313" key="11">
    <source>
        <dbReference type="EMBL" id="SEA78021.1"/>
    </source>
</evidence>
<dbReference type="SUPFAM" id="SSF53597">
    <property type="entry name" value="Dihydrofolate reductase-like"/>
    <property type="match status" value="1"/>
</dbReference>
<dbReference type="FunFam" id="3.40.430.10:FF:000001">
    <property type="entry name" value="Dihydrofolate reductase"/>
    <property type="match status" value="1"/>
</dbReference>
<dbReference type="GO" id="GO:0004146">
    <property type="term" value="F:dihydrofolate reductase activity"/>
    <property type="evidence" value="ECO:0007669"/>
    <property type="project" value="UniProtKB-EC"/>
</dbReference>
<comment type="catalytic activity">
    <reaction evidence="8">
        <text>(6S)-5,6,7,8-tetrahydrofolate + NADP(+) = 7,8-dihydrofolate + NADPH + H(+)</text>
        <dbReference type="Rhea" id="RHEA:15009"/>
        <dbReference type="ChEBI" id="CHEBI:15378"/>
        <dbReference type="ChEBI" id="CHEBI:57451"/>
        <dbReference type="ChEBI" id="CHEBI:57453"/>
        <dbReference type="ChEBI" id="CHEBI:57783"/>
        <dbReference type="ChEBI" id="CHEBI:58349"/>
        <dbReference type="EC" id="1.5.1.3"/>
    </reaction>
</comment>
<dbReference type="PANTHER" id="PTHR48069:SF3">
    <property type="entry name" value="DIHYDROFOLATE REDUCTASE"/>
    <property type="match status" value="1"/>
</dbReference>
<feature type="domain" description="DHFR" evidence="10">
    <location>
        <begin position="2"/>
        <end position="162"/>
    </location>
</feature>
<dbReference type="PANTHER" id="PTHR48069">
    <property type="entry name" value="DIHYDROFOLATE REDUCTASE"/>
    <property type="match status" value="1"/>
</dbReference>
<evidence type="ECO:0000259" key="10">
    <source>
        <dbReference type="PROSITE" id="PS51330"/>
    </source>
</evidence>
<dbReference type="STRING" id="592050.SAMN05421875_12924"/>
<dbReference type="InterPro" id="IPR017925">
    <property type="entry name" value="DHFR_CS"/>
</dbReference>
<evidence type="ECO:0000256" key="6">
    <source>
        <dbReference type="ARBA" id="ARBA00023002"/>
    </source>
</evidence>
<dbReference type="InterPro" id="IPR024072">
    <property type="entry name" value="DHFR-like_dom_sf"/>
</dbReference>
<evidence type="ECO:0000256" key="3">
    <source>
        <dbReference type="ARBA" id="ARBA00012856"/>
    </source>
</evidence>
<dbReference type="GO" id="GO:0006730">
    <property type="term" value="P:one-carbon metabolic process"/>
    <property type="evidence" value="ECO:0007669"/>
    <property type="project" value="UniProtKB-KW"/>
</dbReference>
<dbReference type="PROSITE" id="PS00075">
    <property type="entry name" value="DHFR_1"/>
    <property type="match status" value="1"/>
</dbReference>
<proteinExistence type="inferred from homology"/>
<keyword evidence="6 8" id="KW-0560">Oxidoreductase</keyword>
<evidence type="ECO:0000256" key="9">
    <source>
        <dbReference type="RuleBase" id="RU004474"/>
    </source>
</evidence>
<dbReference type="GO" id="GO:0046655">
    <property type="term" value="P:folic acid metabolic process"/>
    <property type="evidence" value="ECO:0007669"/>
    <property type="project" value="TreeGrafter"/>
</dbReference>
<dbReference type="CDD" id="cd00209">
    <property type="entry name" value="DHFR"/>
    <property type="match status" value="1"/>
</dbReference>
<dbReference type="InterPro" id="IPR012259">
    <property type="entry name" value="DHFR"/>
</dbReference>
<dbReference type="GO" id="GO:0046654">
    <property type="term" value="P:tetrahydrofolate biosynthetic process"/>
    <property type="evidence" value="ECO:0007669"/>
    <property type="project" value="UniProtKB-UniPathway"/>
</dbReference>
<evidence type="ECO:0000256" key="4">
    <source>
        <dbReference type="ARBA" id="ARBA00022563"/>
    </source>
</evidence>
<dbReference type="GO" id="GO:0005829">
    <property type="term" value="C:cytosol"/>
    <property type="evidence" value="ECO:0007669"/>
    <property type="project" value="TreeGrafter"/>
</dbReference>
<organism evidence="11 12">
    <name type="scientific">Acidovorax soli</name>
    <dbReference type="NCBI Taxonomy" id="592050"/>
    <lineage>
        <taxon>Bacteria</taxon>
        <taxon>Pseudomonadati</taxon>
        <taxon>Pseudomonadota</taxon>
        <taxon>Betaproteobacteria</taxon>
        <taxon>Burkholderiales</taxon>
        <taxon>Comamonadaceae</taxon>
        <taxon>Acidovorax</taxon>
    </lineage>
</organism>
<evidence type="ECO:0000256" key="7">
    <source>
        <dbReference type="ARBA" id="ARBA00025067"/>
    </source>
</evidence>
<dbReference type="GO" id="GO:0070401">
    <property type="term" value="F:NADP+ binding"/>
    <property type="evidence" value="ECO:0007669"/>
    <property type="project" value="UniProtKB-ARBA"/>
</dbReference>
<sequence length="164" mass="18215">MEIALIYACANNGVIGKDGTMPWHLPEDLAHFKQLTQGSPVIMGRKTWDSLPPRFRPLPGRSNIVVTRQPDWSEVGAQRASDLHEALQIAEQSNPTTVWVIGGAQIYAQALPLAHRVEVTAIAQRFDGDAYAPELGPEWLETTRKEHTSASGLPFAFVRYERRG</sequence>
<keyword evidence="5 8" id="KW-0521">NADP</keyword>
<evidence type="ECO:0000256" key="5">
    <source>
        <dbReference type="ARBA" id="ARBA00022857"/>
    </source>
</evidence>
<comment type="function">
    <text evidence="7 8">Key enzyme in folate metabolism. Catalyzes an essential reaction for de novo glycine and purine synthesis, and for DNA precursor synthesis.</text>
</comment>
<comment type="pathway">
    <text evidence="1 8">Cofactor biosynthesis; tetrahydrofolate biosynthesis; 5,6,7,8-tetrahydrofolate from 7,8-dihydrofolate: step 1/1.</text>
</comment>
<gene>
    <name evidence="11" type="ORF">SAMN05421875_12924</name>
</gene>
<dbReference type="GO" id="GO:0046452">
    <property type="term" value="P:dihydrofolate metabolic process"/>
    <property type="evidence" value="ECO:0007669"/>
    <property type="project" value="TreeGrafter"/>
</dbReference>
<comment type="similarity">
    <text evidence="2 8 9">Belongs to the dihydrofolate reductase family.</text>
</comment>
<dbReference type="RefSeq" id="WP_092700042.1">
    <property type="nucleotide sequence ID" value="NZ_CAXIQL010000042.1"/>
</dbReference>
<dbReference type="AlphaFoldDB" id="A0A1H4DZ38"/>
<dbReference type="GeneID" id="34234982"/>
<dbReference type="Pfam" id="PF00186">
    <property type="entry name" value="DHFR_1"/>
    <property type="match status" value="1"/>
</dbReference>
<dbReference type="PIRSF" id="PIRSF000194">
    <property type="entry name" value="DHFR"/>
    <property type="match status" value="1"/>
</dbReference>
<name>A0A1H4DZ38_9BURK</name>
<dbReference type="PROSITE" id="PS51330">
    <property type="entry name" value="DHFR_2"/>
    <property type="match status" value="1"/>
</dbReference>
<protein>
    <recommendedName>
        <fullName evidence="3 8">Dihydrofolate reductase</fullName>
        <ecNumber evidence="3 8">1.5.1.3</ecNumber>
    </recommendedName>
</protein>
<accession>A0A1H4DZ38</accession>
<evidence type="ECO:0000256" key="2">
    <source>
        <dbReference type="ARBA" id="ARBA00009539"/>
    </source>
</evidence>
<dbReference type="EMBL" id="FNQJ01000029">
    <property type="protein sequence ID" value="SEA78021.1"/>
    <property type="molecule type" value="Genomic_DNA"/>
</dbReference>
<dbReference type="InterPro" id="IPR001796">
    <property type="entry name" value="DHFR_dom"/>
</dbReference>
<dbReference type="UniPathway" id="UPA00077">
    <property type="reaction ID" value="UER00158"/>
</dbReference>
<reference evidence="12" key="1">
    <citation type="submission" date="2016-10" db="EMBL/GenBank/DDBJ databases">
        <authorList>
            <person name="Varghese N."/>
            <person name="Submissions S."/>
        </authorList>
    </citation>
    <scope>NUCLEOTIDE SEQUENCE [LARGE SCALE GENOMIC DNA]</scope>
    <source>
        <strain evidence="12">DSM 25157</strain>
    </source>
</reference>
<dbReference type="PRINTS" id="PR00070">
    <property type="entry name" value="DHFR"/>
</dbReference>
<dbReference type="EC" id="1.5.1.3" evidence="3 8"/>
<keyword evidence="12" id="KW-1185">Reference proteome</keyword>
<evidence type="ECO:0000313" key="12">
    <source>
        <dbReference type="Proteomes" id="UP000199002"/>
    </source>
</evidence>
<keyword evidence="4 8" id="KW-0554">One-carbon metabolism</keyword>
<dbReference type="Proteomes" id="UP000199002">
    <property type="component" value="Unassembled WGS sequence"/>
</dbReference>
<dbReference type="Gene3D" id="3.40.430.10">
    <property type="entry name" value="Dihydrofolate Reductase, subunit A"/>
    <property type="match status" value="1"/>
</dbReference>
<evidence type="ECO:0000256" key="1">
    <source>
        <dbReference type="ARBA" id="ARBA00004903"/>
    </source>
</evidence>